<comment type="caution">
    <text evidence="1">The sequence shown here is derived from an EMBL/GenBank/DDBJ whole genome shotgun (WGS) entry which is preliminary data.</text>
</comment>
<protein>
    <submittedName>
        <fullName evidence="1">Uncharacterized protein</fullName>
    </submittedName>
</protein>
<reference evidence="1" key="1">
    <citation type="submission" date="2023-07" db="EMBL/GenBank/DDBJ databases">
        <title>Black Yeasts Isolated from many extreme environments.</title>
        <authorList>
            <person name="Coleine C."/>
            <person name="Stajich J.E."/>
            <person name="Selbmann L."/>
        </authorList>
    </citation>
    <scope>NUCLEOTIDE SEQUENCE</scope>
    <source>
        <strain evidence="1">CCFEE 5714</strain>
    </source>
</reference>
<name>A0ACC3NGH3_9PEZI</name>
<sequence length="430" mass="50132">MGNNQSKFHPSPCKQDCYTCAEQYVPSATKQHERSHLLRDLDDAEAQDAVQQLIDSTQDNYQHIRERLDLYGNAIAKRWQESTAKKRGVLLRSAMPDLLTNRYSIVHSFYTRDRLFKISRQSASGRIERETANRMQRRENDRYLLPNLDEASLSKSATRFLALMRYRAYARPADWFLFDAEQSGVEFHHSGRTRLYNPHCVVLRGKNFGQLIQWEVQAAHRWDIVGFPRAHFVLGVQFNISQLIRRTLDQLLERGHGSPPLGRYAWYALVATEFRSPNPSVERPAYYDQQFFAPPRFDARQAAEMFRLRHDSTYDELQRVQTDPLYARHRIKQVEDLAIDKTVSEKDKQLRICTYPLHAVTNFVRWGWLSKEAEFVSFAWKKCNRNIVIGSPLPLEYSYALDRFEACLVAALTPMVEELGTLLAYSPAFQ</sequence>
<dbReference type="EMBL" id="JAUTXU010000043">
    <property type="protein sequence ID" value="KAK3716365.1"/>
    <property type="molecule type" value="Genomic_DNA"/>
</dbReference>
<evidence type="ECO:0000313" key="1">
    <source>
        <dbReference type="EMBL" id="KAK3716365.1"/>
    </source>
</evidence>
<keyword evidence="2" id="KW-1185">Reference proteome</keyword>
<accession>A0ACC3NGH3</accession>
<dbReference type="Proteomes" id="UP001281147">
    <property type="component" value="Unassembled WGS sequence"/>
</dbReference>
<gene>
    <name evidence="1" type="ORF">LTR37_006515</name>
</gene>
<organism evidence="1 2">
    <name type="scientific">Vermiconidia calcicola</name>
    <dbReference type="NCBI Taxonomy" id="1690605"/>
    <lineage>
        <taxon>Eukaryota</taxon>
        <taxon>Fungi</taxon>
        <taxon>Dikarya</taxon>
        <taxon>Ascomycota</taxon>
        <taxon>Pezizomycotina</taxon>
        <taxon>Dothideomycetes</taxon>
        <taxon>Dothideomycetidae</taxon>
        <taxon>Mycosphaerellales</taxon>
        <taxon>Extremaceae</taxon>
        <taxon>Vermiconidia</taxon>
    </lineage>
</organism>
<evidence type="ECO:0000313" key="2">
    <source>
        <dbReference type="Proteomes" id="UP001281147"/>
    </source>
</evidence>
<proteinExistence type="predicted"/>